<keyword evidence="1" id="KW-0677">Repeat</keyword>
<dbReference type="InterPro" id="IPR050149">
    <property type="entry name" value="Collagen_superfamily"/>
</dbReference>
<dbReference type="PANTHER" id="PTHR24023">
    <property type="entry name" value="COLLAGEN ALPHA"/>
    <property type="match status" value="1"/>
</dbReference>
<dbReference type="GO" id="GO:0031012">
    <property type="term" value="C:extracellular matrix"/>
    <property type="evidence" value="ECO:0007669"/>
    <property type="project" value="TreeGrafter"/>
</dbReference>
<dbReference type="AlphaFoldDB" id="A0AAF5Q3U8"/>
<evidence type="ECO:0000313" key="4">
    <source>
        <dbReference type="WBParaSite" id="mrna-Wban_09767"/>
    </source>
</evidence>
<dbReference type="Gene3D" id="1.20.5.320">
    <property type="entry name" value="6-Phosphogluconate Dehydrogenase, domain 3"/>
    <property type="match status" value="1"/>
</dbReference>
<dbReference type="Pfam" id="PF01391">
    <property type="entry name" value="Collagen"/>
    <property type="match status" value="1"/>
</dbReference>
<sequence>MNIKKSIEMIGRKGEKGETGKPGNKGDKDPQGSPGLKGNPGLPGKEGKYGSPGVAGKPGAKGMEGLPGLVGHDGIPGLKGKQGNPGIQGKPELTGLPGVKEKSGLNRTNGTNCLKNNVSEKKFVINAATIKKISGSPGPIGPPGLRGLPGQKGDIGMQGYPGSKENSGNDVFLVCQLSWLVDDQGYCILSLGTCPPSFTEVTTYDRIRETYRFGDYSLVMHKGKQMI</sequence>
<accession>A0AAF5Q3U8</accession>
<feature type="compositionally biased region" description="Basic and acidic residues" evidence="2">
    <location>
        <begin position="1"/>
        <end position="30"/>
    </location>
</feature>
<dbReference type="PANTHER" id="PTHR24023:SF1112">
    <property type="entry name" value="COL_CUTICLE_N DOMAIN-CONTAINING PROTEIN-RELATED"/>
    <property type="match status" value="1"/>
</dbReference>
<dbReference type="InterPro" id="IPR008160">
    <property type="entry name" value="Collagen"/>
</dbReference>
<reference evidence="3" key="2">
    <citation type="journal article" date="2016" name="Mol. Ecol.">
        <title>Population genomics of the filarial nematode parasite Wuchereria bancrofti from mosquitoes.</title>
        <authorList>
            <person name="Small S.T."/>
            <person name="Reimer L.J."/>
            <person name="Tisch D.J."/>
            <person name="King C.L."/>
            <person name="Christensen B.M."/>
            <person name="Siba P.M."/>
            <person name="Kazura J.W."/>
            <person name="Serre D."/>
            <person name="Zimmerman P.A."/>
        </authorList>
    </citation>
    <scope>NUCLEOTIDE SEQUENCE</scope>
    <source>
        <strain evidence="3">pt0022</strain>
    </source>
</reference>
<reference evidence="4" key="3">
    <citation type="submission" date="2024-02" db="UniProtKB">
        <authorList>
            <consortium name="WormBaseParasite"/>
        </authorList>
    </citation>
    <scope>IDENTIFICATION</scope>
    <source>
        <strain evidence="4">pt0022</strain>
    </source>
</reference>
<proteinExistence type="predicted"/>
<reference evidence="3" key="1">
    <citation type="submission" date="2015-03" db="EMBL/GenBank/DDBJ databases">
        <title>Wuchereria bancrofti Genome Sequencing Papua New Guinea Strain.</title>
        <authorList>
            <person name="Small S.T."/>
            <person name="Serre D."/>
            <person name="Zimmerman P.A."/>
        </authorList>
    </citation>
    <scope>NUCLEOTIDE SEQUENCE [LARGE SCALE GENOMIC DNA]</scope>
    <source>
        <strain evidence="3">pt0022</strain>
    </source>
</reference>
<dbReference type="GO" id="GO:0030198">
    <property type="term" value="P:extracellular matrix organization"/>
    <property type="evidence" value="ECO:0007669"/>
    <property type="project" value="TreeGrafter"/>
</dbReference>
<name>A0AAF5Q3U8_WUCBA</name>
<feature type="region of interest" description="Disordered" evidence="2">
    <location>
        <begin position="1"/>
        <end position="111"/>
    </location>
</feature>
<organism evidence="3 4">
    <name type="scientific">Wuchereria bancrofti</name>
    <dbReference type="NCBI Taxonomy" id="6293"/>
    <lineage>
        <taxon>Eukaryota</taxon>
        <taxon>Metazoa</taxon>
        <taxon>Ecdysozoa</taxon>
        <taxon>Nematoda</taxon>
        <taxon>Chromadorea</taxon>
        <taxon>Rhabditida</taxon>
        <taxon>Spirurina</taxon>
        <taxon>Spiruromorpha</taxon>
        <taxon>Filarioidea</taxon>
        <taxon>Onchocercidae</taxon>
        <taxon>Wuchereria</taxon>
    </lineage>
</organism>
<dbReference type="WBParaSite" id="mrna-Wban_09767">
    <property type="protein sequence ID" value="mrna-Wban_09767"/>
    <property type="gene ID" value="Wban_09767"/>
</dbReference>
<evidence type="ECO:0000313" key="3">
    <source>
        <dbReference type="Proteomes" id="UP000093561"/>
    </source>
</evidence>
<dbReference type="Proteomes" id="UP000093561">
    <property type="component" value="Unassembled WGS sequence"/>
</dbReference>
<evidence type="ECO:0000256" key="1">
    <source>
        <dbReference type="ARBA" id="ARBA00022737"/>
    </source>
</evidence>
<dbReference type="GO" id="GO:0005615">
    <property type="term" value="C:extracellular space"/>
    <property type="evidence" value="ECO:0007669"/>
    <property type="project" value="TreeGrafter"/>
</dbReference>
<protein>
    <submittedName>
        <fullName evidence="4">Uncharacterized protein</fullName>
    </submittedName>
</protein>
<feature type="compositionally biased region" description="Low complexity" evidence="2">
    <location>
        <begin position="32"/>
        <end position="43"/>
    </location>
</feature>
<dbReference type="GO" id="GO:0030020">
    <property type="term" value="F:extracellular matrix structural constituent conferring tensile strength"/>
    <property type="evidence" value="ECO:0007669"/>
    <property type="project" value="TreeGrafter"/>
</dbReference>
<evidence type="ECO:0000256" key="2">
    <source>
        <dbReference type="SAM" id="MobiDB-lite"/>
    </source>
</evidence>